<dbReference type="EMBL" id="ML122279">
    <property type="protein sequence ID" value="RPD57702.1"/>
    <property type="molecule type" value="Genomic_DNA"/>
</dbReference>
<evidence type="ECO:0008006" key="3">
    <source>
        <dbReference type="Google" id="ProtNLM"/>
    </source>
</evidence>
<gene>
    <name evidence="1" type="ORF">L227DRAFT_506351</name>
</gene>
<dbReference type="AlphaFoldDB" id="A0A5C2S2K7"/>
<keyword evidence="2" id="KW-1185">Reference proteome</keyword>
<name>A0A5C2S2K7_9APHY</name>
<dbReference type="STRING" id="1328759.A0A5C2S2K7"/>
<evidence type="ECO:0000313" key="1">
    <source>
        <dbReference type="EMBL" id="RPD57702.1"/>
    </source>
</evidence>
<sequence length="237" mass="27554">MPQAPQGLLFVPGEVGSNLTDVEFNDWYDNEHVPLRTDISSFRSASRWIAVDDKRPSYLAFYDIDSCDVLDQPPYNTLANTASARERDVLRHVQLLDRRTYDLIEPDVIPPAAGYDESAPGPILITMEAEVKPELEDELNRWYREEHIPLLAKVPGWRRTRRFVLRDVGPANGTDAAEVMARGKKPKYLAVHEWESMANFDRPEFKHATRTPWRMKMFERADTWHGRTYQLRRAWAK</sequence>
<dbReference type="Proteomes" id="UP000313359">
    <property type="component" value="Unassembled WGS sequence"/>
</dbReference>
<reference evidence="1" key="1">
    <citation type="journal article" date="2018" name="Genome Biol. Evol.">
        <title>Genomics and development of Lentinus tigrinus, a white-rot wood-decaying mushroom with dimorphic fruiting bodies.</title>
        <authorList>
            <person name="Wu B."/>
            <person name="Xu Z."/>
            <person name="Knudson A."/>
            <person name="Carlson A."/>
            <person name="Chen N."/>
            <person name="Kovaka S."/>
            <person name="LaButti K."/>
            <person name="Lipzen A."/>
            <person name="Pennachio C."/>
            <person name="Riley R."/>
            <person name="Schakwitz W."/>
            <person name="Umezawa K."/>
            <person name="Ohm R.A."/>
            <person name="Grigoriev I.V."/>
            <person name="Nagy L.G."/>
            <person name="Gibbons J."/>
            <person name="Hibbett D."/>
        </authorList>
    </citation>
    <scope>NUCLEOTIDE SEQUENCE [LARGE SCALE GENOMIC DNA]</scope>
    <source>
        <strain evidence="1">ALCF2SS1-6</strain>
    </source>
</reference>
<protein>
    <recommendedName>
        <fullName evidence="3">EthD domain-containing protein</fullName>
    </recommendedName>
</protein>
<dbReference type="OrthoDB" id="2851338at2759"/>
<dbReference type="Gene3D" id="3.30.70.100">
    <property type="match status" value="1"/>
</dbReference>
<evidence type="ECO:0000313" key="2">
    <source>
        <dbReference type="Proteomes" id="UP000313359"/>
    </source>
</evidence>
<proteinExistence type="predicted"/>
<organism evidence="1 2">
    <name type="scientific">Lentinus tigrinus ALCF2SS1-6</name>
    <dbReference type="NCBI Taxonomy" id="1328759"/>
    <lineage>
        <taxon>Eukaryota</taxon>
        <taxon>Fungi</taxon>
        <taxon>Dikarya</taxon>
        <taxon>Basidiomycota</taxon>
        <taxon>Agaricomycotina</taxon>
        <taxon>Agaricomycetes</taxon>
        <taxon>Polyporales</taxon>
        <taxon>Polyporaceae</taxon>
        <taxon>Lentinus</taxon>
    </lineage>
</organism>
<dbReference type="SUPFAM" id="SSF54909">
    <property type="entry name" value="Dimeric alpha+beta barrel"/>
    <property type="match status" value="1"/>
</dbReference>
<dbReference type="InterPro" id="IPR011008">
    <property type="entry name" value="Dimeric_a/b-barrel"/>
</dbReference>
<accession>A0A5C2S2K7</accession>